<dbReference type="EnsemblMetazoa" id="ACOM037357-RA">
    <property type="protein sequence ID" value="ACOM037357-PA.1"/>
    <property type="gene ID" value="ACOM037357"/>
</dbReference>
<feature type="transmembrane region" description="Helical" evidence="1">
    <location>
        <begin position="353"/>
        <end position="379"/>
    </location>
</feature>
<reference evidence="2" key="1">
    <citation type="submission" date="2022-08" db="UniProtKB">
        <authorList>
            <consortium name="EnsemblMetazoa"/>
        </authorList>
    </citation>
    <scope>IDENTIFICATION</scope>
</reference>
<dbReference type="AlphaFoldDB" id="A0A8W7PTC2"/>
<proteinExistence type="predicted"/>
<evidence type="ECO:0000256" key="1">
    <source>
        <dbReference type="SAM" id="Phobius"/>
    </source>
</evidence>
<keyword evidence="1" id="KW-0472">Membrane</keyword>
<organism evidence="2">
    <name type="scientific">Anopheles coluzzii</name>
    <name type="common">African malaria mosquito</name>
    <dbReference type="NCBI Taxonomy" id="1518534"/>
    <lineage>
        <taxon>Eukaryota</taxon>
        <taxon>Metazoa</taxon>
        <taxon>Ecdysozoa</taxon>
        <taxon>Arthropoda</taxon>
        <taxon>Hexapoda</taxon>
        <taxon>Insecta</taxon>
        <taxon>Pterygota</taxon>
        <taxon>Neoptera</taxon>
        <taxon>Endopterygota</taxon>
        <taxon>Diptera</taxon>
        <taxon>Nematocera</taxon>
        <taxon>Culicoidea</taxon>
        <taxon>Culicidae</taxon>
        <taxon>Anophelinae</taxon>
        <taxon>Anopheles</taxon>
    </lineage>
</organism>
<evidence type="ECO:0000313" key="2">
    <source>
        <dbReference type="EnsemblMetazoa" id="ACOM037357-PA.1"/>
    </source>
</evidence>
<protein>
    <submittedName>
        <fullName evidence="2">Uncharacterized protein</fullName>
    </submittedName>
</protein>
<sequence>MGTVDGLDKFEFCDRFVTVASSRDLCSIDKLSSEELRIADTFDCALVDGTPILFLSISNFNPPAGLCGATDAAIDTEEGVFSAAAAAAAAAATTFFLPPPDDMPGKVDVQDEAKTVGSGAQLLLAPLQRAAELGSDGLVLEPHRQLFQLAGRFGMIHRAPRERLVRVVHRRDGQIGRDGVVQHELEDLLAAQQQPLGTLAEQLRFLLLARAHLYLVRQLNDGRIVGIIIFIATTGGTATVLTACPVISIAVVVRLRAVGTVRAADQLGRDDREKKSSFTRREADTVVHLKIDGASELFFSAVLMLLLAPPPAGDCFAKLPNVNPLPPNTDGLPGSPNATLPNSVDVLLAAPPAVAVGVLVVLLLLFDAVVAAAILLVAFEPKMLPPPKMFVVLPADPNPAPPPKPLNSLPPDSADLADGGVVREAGCSSGLLPVVAVLAPSFLLSVVEVTWAPVPTAVTVLVGAGETNDVFGVVLSDAEKIDPPVAADPSALAAAGSVTVVEDGGCWAPPKIDAANGEEDAFCSADRNEPVVLLVVDDAGALNATPANMPAPVAGSEAANGLPATPPPPNSWAGGCIVPAEIVPNVTFFGELFATAAGSGFTLRISIGRGASSASTTASCFPSTAGNTNASESQPLQPAQGVAAGSKKLSGSFSFCAVSRSFSEMSLSLEKFKSPTGELVDVIVMSFCAGDVTLVDGAPSSFASTGALSLPLSASVMASRNSCAMSDDLKRRQKFMISKLPSEKSFATNCHDLSSFFV</sequence>
<name>A0A8W7PTC2_ANOCL</name>
<keyword evidence="1" id="KW-0812">Transmembrane</keyword>
<keyword evidence="1" id="KW-1133">Transmembrane helix</keyword>
<dbReference type="Proteomes" id="UP000075882">
    <property type="component" value="Unassembled WGS sequence"/>
</dbReference>
<feature type="transmembrane region" description="Helical" evidence="1">
    <location>
        <begin position="224"/>
        <end position="253"/>
    </location>
</feature>
<accession>A0A8W7PTC2</accession>